<dbReference type="RefSeq" id="WP_419151926.1">
    <property type="nucleotide sequence ID" value="NZ_JAUSTR010000004.1"/>
</dbReference>
<evidence type="ECO:0000313" key="3">
    <source>
        <dbReference type="Proteomes" id="UP001225646"/>
    </source>
</evidence>
<dbReference type="Proteomes" id="UP001225646">
    <property type="component" value="Unassembled WGS sequence"/>
</dbReference>
<organism evidence="2 3">
    <name type="scientific">Aeribacillus alveayuensis</name>
    <dbReference type="NCBI Taxonomy" id="279215"/>
    <lineage>
        <taxon>Bacteria</taxon>
        <taxon>Bacillati</taxon>
        <taxon>Bacillota</taxon>
        <taxon>Bacilli</taxon>
        <taxon>Bacillales</taxon>
        <taxon>Bacillaceae</taxon>
        <taxon>Aeribacillus</taxon>
    </lineage>
</organism>
<dbReference type="EMBL" id="JAUSTR010000004">
    <property type="protein sequence ID" value="MDQ0162518.1"/>
    <property type="molecule type" value="Genomic_DNA"/>
</dbReference>
<comment type="caution">
    <text evidence="2">The sequence shown here is derived from an EMBL/GenBank/DDBJ whole genome shotgun (WGS) entry which is preliminary data.</text>
</comment>
<name>A0ABT9VNG6_9BACI</name>
<gene>
    <name evidence="2" type="ORF">J2S06_001595</name>
</gene>
<keyword evidence="3" id="KW-1185">Reference proteome</keyword>
<feature type="domain" description="DUF4183" evidence="1">
    <location>
        <begin position="38"/>
        <end position="114"/>
    </location>
</feature>
<reference evidence="2 3" key="1">
    <citation type="submission" date="2023-07" db="EMBL/GenBank/DDBJ databases">
        <title>Genomic Encyclopedia of Type Strains, Phase IV (KMG-IV): sequencing the most valuable type-strain genomes for metagenomic binning, comparative biology and taxonomic classification.</title>
        <authorList>
            <person name="Goeker M."/>
        </authorList>
    </citation>
    <scope>NUCLEOTIDE SEQUENCE [LARGE SCALE GENOMIC DNA]</scope>
    <source>
        <strain evidence="2 3">DSM 19092</strain>
    </source>
</reference>
<accession>A0ABT9VNG6</accession>
<protein>
    <recommendedName>
        <fullName evidence="1">DUF4183 domain-containing protein</fullName>
    </recommendedName>
</protein>
<proteinExistence type="predicted"/>
<evidence type="ECO:0000259" key="1">
    <source>
        <dbReference type="Pfam" id="PF13799"/>
    </source>
</evidence>
<dbReference type="InterPro" id="IPR025237">
    <property type="entry name" value="DUF4183"/>
</dbReference>
<evidence type="ECO:0000313" key="2">
    <source>
        <dbReference type="EMBL" id="MDQ0162518.1"/>
    </source>
</evidence>
<sequence length="127" mass="13342">MAQQIMKLLVTASTTTNVVPTSEKFFYVTAAQTDAGSTLTITVDNFFDDSGATPTALPALNTDNSYFNVYINGVLQQQDLSTYTPGGTGVGQLVVSVPVGSDPILQNTPVVLEVVNYAPTSSTTITT</sequence>
<dbReference type="Pfam" id="PF13799">
    <property type="entry name" value="DUF4183"/>
    <property type="match status" value="1"/>
</dbReference>